<accession>A0A645F100</accession>
<name>A0A645F100_9ZZZZ</name>
<sequence length="185" mass="20171">MVGCAPGIPGLYYGLRIGTLAVSPACILLHIPGPQNLFGIPCIHKHLLHVGVHFKGSWRGCQHTIHQSEGSSIVSFPSPVEQQFGFESLGHLLGKLFRSRIVRQVGYALIHIGKYLFVTLLYTEPLGKNIVEICNIFPPKHTVLVICPKVGEAPHQVGVDPCTKGPRLCKHLGLSLCRGEFIVGQ</sequence>
<comment type="caution">
    <text evidence="1">The sequence shown here is derived from an EMBL/GenBank/DDBJ whole genome shotgun (WGS) entry which is preliminary data.</text>
</comment>
<evidence type="ECO:0000313" key="1">
    <source>
        <dbReference type="EMBL" id="MPN06333.1"/>
    </source>
</evidence>
<organism evidence="1">
    <name type="scientific">bioreactor metagenome</name>
    <dbReference type="NCBI Taxonomy" id="1076179"/>
    <lineage>
        <taxon>unclassified sequences</taxon>
        <taxon>metagenomes</taxon>
        <taxon>ecological metagenomes</taxon>
    </lineage>
</organism>
<gene>
    <name evidence="1" type="ORF">SDC9_153589</name>
</gene>
<dbReference type="EMBL" id="VSSQ01052239">
    <property type="protein sequence ID" value="MPN06333.1"/>
    <property type="molecule type" value="Genomic_DNA"/>
</dbReference>
<protein>
    <submittedName>
        <fullName evidence="1">Uncharacterized protein</fullName>
    </submittedName>
</protein>
<dbReference type="AlphaFoldDB" id="A0A645F100"/>
<proteinExistence type="predicted"/>
<reference evidence="1" key="1">
    <citation type="submission" date="2019-08" db="EMBL/GenBank/DDBJ databases">
        <authorList>
            <person name="Kucharzyk K."/>
            <person name="Murdoch R.W."/>
            <person name="Higgins S."/>
            <person name="Loffler F."/>
        </authorList>
    </citation>
    <scope>NUCLEOTIDE SEQUENCE</scope>
</reference>